<organism evidence="1">
    <name type="scientific">Myoviridae sp. ctOoC8</name>
    <dbReference type="NCBI Taxonomy" id="2823542"/>
    <lineage>
        <taxon>Viruses</taxon>
        <taxon>Duplodnaviria</taxon>
        <taxon>Heunggongvirae</taxon>
        <taxon>Uroviricota</taxon>
        <taxon>Caudoviricetes</taxon>
    </lineage>
</organism>
<keyword evidence="1" id="KW-0946">Virion</keyword>
<evidence type="ECO:0000313" key="1">
    <source>
        <dbReference type="EMBL" id="DAD65339.1"/>
    </source>
</evidence>
<sequence>MARQNVKVPQEFWSSYIVEKLRKDNPHINLCYDESQFVKGGAVVYIPQAGTSPGVVKNRDTFPAAVSKRKDSAILYALDDFSTNPTHMPWAEGMEISYDKMDSVLRDHVATLSEAVGDEMIYNWVRGFKPTTSGGTTAEFLPVSRQIATSGAATAVNPDDGQTGTRKALHYKDLQKAQAKMNKDGVPKLNRYAMLESNMLQEFIDSLSSNQMAAFQASADLKNGVVGTFAGFTILERSSVLAFNATTNEPIVPGQALSGTDNLGCLLWQKDCVTKAEGDIELFQELGNPIYYGDIYSGIVKMGGRCRREDWKGVLAIVQKA</sequence>
<proteinExistence type="predicted"/>
<dbReference type="EMBL" id="BK014641">
    <property type="protein sequence ID" value="DAD65339.1"/>
    <property type="molecule type" value="Genomic_DNA"/>
</dbReference>
<name>A0A8S5L6A9_9CAUD</name>
<keyword evidence="1" id="KW-0167">Capsid protein</keyword>
<dbReference type="GO" id="GO:0019028">
    <property type="term" value="C:viral capsid"/>
    <property type="evidence" value="ECO:0007669"/>
    <property type="project" value="UniProtKB-KW"/>
</dbReference>
<reference evidence="1" key="1">
    <citation type="journal article" date="2021" name="Proc. Natl. Acad. Sci. U.S.A.">
        <title>A Catalog of Tens of Thousands of Viruses from Human Metagenomes Reveals Hidden Associations with Chronic Diseases.</title>
        <authorList>
            <person name="Tisza M.J."/>
            <person name="Buck C.B."/>
        </authorList>
    </citation>
    <scope>NUCLEOTIDE SEQUENCE</scope>
    <source>
        <strain evidence="1">CtOoC8</strain>
    </source>
</reference>
<protein>
    <submittedName>
        <fullName evidence="1">Coat protein</fullName>
    </submittedName>
</protein>
<accession>A0A8S5L6A9</accession>